<accession>A0ABT3GTY7</accession>
<organism evidence="3 4">
    <name type="scientific">Pararhodobacter zhoushanensis</name>
    <dbReference type="NCBI Taxonomy" id="2479545"/>
    <lineage>
        <taxon>Bacteria</taxon>
        <taxon>Pseudomonadati</taxon>
        <taxon>Pseudomonadota</taxon>
        <taxon>Alphaproteobacteria</taxon>
        <taxon>Rhodobacterales</taxon>
        <taxon>Paracoccaceae</taxon>
        <taxon>Pararhodobacter</taxon>
    </lineage>
</organism>
<dbReference type="PRINTS" id="PR00081">
    <property type="entry name" value="GDHRDH"/>
</dbReference>
<gene>
    <name evidence="3" type="ORF">OKW52_01620</name>
</gene>
<evidence type="ECO:0000256" key="2">
    <source>
        <dbReference type="ARBA" id="ARBA00023002"/>
    </source>
</evidence>
<dbReference type="EMBL" id="JAPDFL010000001">
    <property type="protein sequence ID" value="MCW1931001.1"/>
    <property type="molecule type" value="Genomic_DNA"/>
</dbReference>
<dbReference type="SUPFAM" id="SSF51735">
    <property type="entry name" value="NAD(P)-binding Rossmann-fold domains"/>
    <property type="match status" value="1"/>
</dbReference>
<keyword evidence="4" id="KW-1185">Reference proteome</keyword>
<dbReference type="Proteomes" id="UP001208938">
    <property type="component" value="Unassembled WGS sequence"/>
</dbReference>
<dbReference type="InterPro" id="IPR002347">
    <property type="entry name" value="SDR_fam"/>
</dbReference>
<dbReference type="NCBIfam" id="NF005559">
    <property type="entry name" value="PRK07231.1"/>
    <property type="match status" value="1"/>
</dbReference>
<dbReference type="RefSeq" id="WP_264504160.1">
    <property type="nucleotide sequence ID" value="NZ_JAPDFL010000001.1"/>
</dbReference>
<dbReference type="Gene3D" id="3.40.50.720">
    <property type="entry name" value="NAD(P)-binding Rossmann-like Domain"/>
    <property type="match status" value="1"/>
</dbReference>
<dbReference type="Pfam" id="PF13561">
    <property type="entry name" value="adh_short_C2"/>
    <property type="match status" value="1"/>
</dbReference>
<dbReference type="PANTHER" id="PTHR43669:SF8">
    <property type="entry name" value="SHORT-CHAIN TYPE DEHYDROGENASE_REDUCTASE-RELATED"/>
    <property type="match status" value="1"/>
</dbReference>
<comment type="caution">
    <text evidence="3">The sequence shown here is derived from an EMBL/GenBank/DDBJ whole genome shotgun (WGS) entry which is preliminary data.</text>
</comment>
<evidence type="ECO:0000313" key="4">
    <source>
        <dbReference type="Proteomes" id="UP001208938"/>
    </source>
</evidence>
<sequence>MQGRLTGRVAMVTGGGGGIGRAISLAYAREGAAVGVVDLKLEVAEATAQEIVAAGGQAIALRANVADREEVFTAAARIKHALGPITILVNNAMYNRYGPLEEQTETMIGRMIDVGFKGVIWGYQAAVPQMRLAGGGVIVNIASPSAVLAMKNGIMYSAIKAAVAAATRSGAAEFGPDNIRVTAIAPGPTQTDGANLVVSEEAWERRRQRMPIGRLGQPEDMANAAVFLASDEASFVTGDMLFVDGGVTYAFS</sequence>
<dbReference type="PRINTS" id="PR00080">
    <property type="entry name" value="SDRFAMILY"/>
</dbReference>
<evidence type="ECO:0000256" key="1">
    <source>
        <dbReference type="ARBA" id="ARBA00006484"/>
    </source>
</evidence>
<dbReference type="EC" id="1.1.1.47" evidence="3"/>
<keyword evidence="2 3" id="KW-0560">Oxidoreductase</keyword>
<dbReference type="InterPro" id="IPR036291">
    <property type="entry name" value="NAD(P)-bd_dom_sf"/>
</dbReference>
<comment type="similarity">
    <text evidence="1">Belongs to the short-chain dehydrogenases/reductases (SDR) family.</text>
</comment>
<dbReference type="GO" id="GO:0047936">
    <property type="term" value="F:glucose 1-dehydrogenase [NAD(P)+] activity"/>
    <property type="evidence" value="ECO:0007669"/>
    <property type="project" value="UniProtKB-EC"/>
</dbReference>
<evidence type="ECO:0000313" key="3">
    <source>
        <dbReference type="EMBL" id="MCW1931001.1"/>
    </source>
</evidence>
<name>A0ABT3GTY7_9RHOB</name>
<dbReference type="PANTHER" id="PTHR43669">
    <property type="entry name" value="5-KETO-D-GLUCONATE 5-REDUCTASE"/>
    <property type="match status" value="1"/>
</dbReference>
<protein>
    <submittedName>
        <fullName evidence="3">Glucose 1-dehydrogenase</fullName>
        <ecNumber evidence="3">1.1.1.47</ecNumber>
    </submittedName>
</protein>
<dbReference type="CDD" id="cd05233">
    <property type="entry name" value="SDR_c"/>
    <property type="match status" value="1"/>
</dbReference>
<proteinExistence type="inferred from homology"/>
<reference evidence="3 4" key="1">
    <citation type="submission" date="2022-10" db="EMBL/GenBank/DDBJ databases">
        <title>Pararhodobacter sp. nov., isolated from marine algae.</title>
        <authorList>
            <person name="Choi B.J."/>
            <person name="Kim J.M."/>
            <person name="Lee J.K."/>
            <person name="Choi D.G."/>
            <person name="Jeon C.O."/>
        </authorList>
    </citation>
    <scope>NUCLEOTIDE SEQUENCE [LARGE SCALE GENOMIC DNA]</scope>
    <source>
        <strain evidence="3 4">ZQ420</strain>
    </source>
</reference>